<feature type="compositionally biased region" description="Basic residues" evidence="1">
    <location>
        <begin position="107"/>
        <end position="117"/>
    </location>
</feature>
<gene>
    <name evidence="2" type="ORF">LTR25_004548</name>
</gene>
<evidence type="ECO:0000313" key="3">
    <source>
        <dbReference type="Proteomes" id="UP001345827"/>
    </source>
</evidence>
<organism evidence="2 3">
    <name type="scientific">Vermiconidia calcicola</name>
    <dbReference type="NCBI Taxonomy" id="1690605"/>
    <lineage>
        <taxon>Eukaryota</taxon>
        <taxon>Fungi</taxon>
        <taxon>Dikarya</taxon>
        <taxon>Ascomycota</taxon>
        <taxon>Pezizomycotina</taxon>
        <taxon>Dothideomycetes</taxon>
        <taxon>Dothideomycetidae</taxon>
        <taxon>Mycosphaerellales</taxon>
        <taxon>Extremaceae</taxon>
        <taxon>Vermiconidia</taxon>
    </lineage>
</organism>
<feature type="compositionally biased region" description="Acidic residues" evidence="1">
    <location>
        <begin position="84"/>
        <end position="94"/>
    </location>
</feature>
<feature type="compositionally biased region" description="Basic and acidic residues" evidence="1">
    <location>
        <begin position="123"/>
        <end position="135"/>
    </location>
</feature>
<dbReference type="EMBL" id="JAXLQG010000006">
    <property type="protein sequence ID" value="KAK5539004.1"/>
    <property type="molecule type" value="Genomic_DNA"/>
</dbReference>
<protein>
    <submittedName>
        <fullName evidence="2">Uncharacterized protein</fullName>
    </submittedName>
</protein>
<evidence type="ECO:0000256" key="1">
    <source>
        <dbReference type="SAM" id="MobiDB-lite"/>
    </source>
</evidence>
<keyword evidence="3" id="KW-1185">Reference proteome</keyword>
<dbReference type="Proteomes" id="UP001345827">
    <property type="component" value="Unassembled WGS sequence"/>
</dbReference>
<comment type="caution">
    <text evidence="2">The sequence shown here is derived from an EMBL/GenBank/DDBJ whole genome shotgun (WGS) entry which is preliminary data.</text>
</comment>
<dbReference type="AlphaFoldDB" id="A0AAV9QA42"/>
<evidence type="ECO:0000313" key="2">
    <source>
        <dbReference type="EMBL" id="KAK5539004.1"/>
    </source>
</evidence>
<name>A0AAV9QA42_9PEZI</name>
<feature type="region of interest" description="Disordered" evidence="1">
    <location>
        <begin position="56"/>
        <end position="143"/>
    </location>
</feature>
<reference evidence="2 3" key="1">
    <citation type="submission" date="2023-06" db="EMBL/GenBank/DDBJ databases">
        <title>Black Yeasts Isolated from many extreme environments.</title>
        <authorList>
            <person name="Coleine C."/>
            <person name="Stajich J.E."/>
            <person name="Selbmann L."/>
        </authorList>
    </citation>
    <scope>NUCLEOTIDE SEQUENCE [LARGE SCALE GENOMIC DNA]</scope>
    <source>
        <strain evidence="2 3">CCFEE 5887</strain>
    </source>
</reference>
<accession>A0AAV9QA42</accession>
<sequence length="143" mass="15336">MPMTWNADADAKLFAAVLATSAVKVEYEVVAQLMDPDCTKKAITHRISSIKAKAKDLGLTDAVSTTPLAKTPTKRGRKVKAEPNVDDNDASDDESPTKKSKATPTKAKPKPKAKAKAPIKAEPINETKTTVKSENESDDDSDN</sequence>
<proteinExistence type="predicted"/>